<dbReference type="Proteomes" id="UP000037600">
    <property type="component" value="Unassembled WGS sequence"/>
</dbReference>
<organism evidence="1 2">
    <name type="scientific">Catenovulum maritimum</name>
    <dbReference type="NCBI Taxonomy" id="1513271"/>
    <lineage>
        <taxon>Bacteria</taxon>
        <taxon>Pseudomonadati</taxon>
        <taxon>Pseudomonadota</taxon>
        <taxon>Gammaproteobacteria</taxon>
        <taxon>Alteromonadales</taxon>
        <taxon>Alteromonadaceae</taxon>
        <taxon>Catenovulum</taxon>
    </lineage>
</organism>
<protein>
    <submittedName>
        <fullName evidence="1">Uncharacterized protein</fullName>
    </submittedName>
</protein>
<sequence>MSSNLMWDAGKFQENLGSLISKFNTLFLSDIAPIISNPCGDRKASLRAIIALNVPRIQTDLHKALSEIEHELRDNAHFLLIQSGFSEIESQTYLLSNFPSGCIKSSVINELNSTVGLLNELTTLAIAHLNVLETNSGFGGMLRGLFKGYSNPVDGISHAFGQGSMQIEVNSSLQSFNSAALLVGQSIDSVSTSLHTVVLEKWNSFGAMVENL</sequence>
<evidence type="ECO:0000313" key="1">
    <source>
        <dbReference type="EMBL" id="KMT64819.1"/>
    </source>
</evidence>
<gene>
    <name evidence="1" type="ORF">XM47_12275</name>
</gene>
<name>A0A0J8GU29_9ALTE</name>
<dbReference type="EMBL" id="LAZL01000020">
    <property type="protein sequence ID" value="KMT64819.1"/>
    <property type="molecule type" value="Genomic_DNA"/>
</dbReference>
<proteinExistence type="predicted"/>
<dbReference type="AlphaFoldDB" id="A0A0J8GU29"/>
<comment type="caution">
    <text evidence="1">The sequence shown here is derived from an EMBL/GenBank/DDBJ whole genome shotgun (WGS) entry which is preliminary data.</text>
</comment>
<dbReference type="RefSeq" id="WP_048692906.1">
    <property type="nucleotide sequence ID" value="NZ_KQ130493.1"/>
</dbReference>
<dbReference type="PATRIC" id="fig|1513271.3.peg.2500"/>
<accession>A0A0J8GU29</accession>
<keyword evidence="2" id="KW-1185">Reference proteome</keyword>
<evidence type="ECO:0000313" key="2">
    <source>
        <dbReference type="Proteomes" id="UP000037600"/>
    </source>
</evidence>
<reference evidence="1 2" key="1">
    <citation type="submission" date="2015-04" db="EMBL/GenBank/DDBJ databases">
        <title>Draft Genome Sequence of the Novel Agar-Digesting Marine Bacterium Q1.</title>
        <authorList>
            <person name="Li Y."/>
            <person name="Li D."/>
            <person name="Chen G."/>
            <person name="Du Z."/>
        </authorList>
    </citation>
    <scope>NUCLEOTIDE SEQUENCE [LARGE SCALE GENOMIC DNA]</scope>
    <source>
        <strain evidence="1 2">Q1</strain>
    </source>
</reference>
<dbReference type="OrthoDB" id="7062029at2"/>